<dbReference type="Proteomes" id="UP001589867">
    <property type="component" value="Unassembled WGS sequence"/>
</dbReference>
<feature type="region of interest" description="Disordered" evidence="1">
    <location>
        <begin position="43"/>
        <end position="140"/>
    </location>
</feature>
<evidence type="ECO:0000259" key="3">
    <source>
        <dbReference type="Pfam" id="PF00188"/>
    </source>
</evidence>
<dbReference type="CDD" id="cd05379">
    <property type="entry name" value="CAP_bacterial"/>
    <property type="match status" value="1"/>
</dbReference>
<accession>A0ABV6M6P0</accession>
<protein>
    <submittedName>
        <fullName evidence="4">CAP domain-containing protein</fullName>
    </submittedName>
</protein>
<evidence type="ECO:0000313" key="4">
    <source>
        <dbReference type="EMBL" id="MFC0530174.1"/>
    </source>
</evidence>
<keyword evidence="2" id="KW-1133">Transmembrane helix</keyword>
<dbReference type="EMBL" id="JBHLUH010000041">
    <property type="protein sequence ID" value="MFC0530174.1"/>
    <property type="molecule type" value="Genomic_DNA"/>
</dbReference>
<keyword evidence="2" id="KW-0472">Membrane</keyword>
<sequence length="262" mass="26701">MDADAPTRHTGRHRPTSRLPGPLGLAVLVGVLLLAFGAGAAILRPSLTGGGDSGTNRTASDRTDEAGGIGGFGIALAATATPTTSPDATPAATPTPTPTAKATPRATTNPTPKRSTTRATTRPPAGGGTGTSTAQSADENRVVEITNQERAEAGCGPVRVNTRLANAARLHSQDQADHNNMSHTGSDGSSPWQRSERAGYDNAIGENVAAGYRTSAAVMDGWMNSDGHRANILNCDAKAIGVGLAYASNGTPYWTQMFGSAV</sequence>
<name>A0ABV6M6P0_9ACTN</name>
<dbReference type="InterPro" id="IPR035940">
    <property type="entry name" value="CAP_sf"/>
</dbReference>
<keyword evidence="2" id="KW-0812">Transmembrane</keyword>
<dbReference type="Gene3D" id="3.40.33.10">
    <property type="entry name" value="CAP"/>
    <property type="match status" value="1"/>
</dbReference>
<dbReference type="SUPFAM" id="SSF55797">
    <property type="entry name" value="PR-1-like"/>
    <property type="match status" value="1"/>
</dbReference>
<dbReference type="PANTHER" id="PTHR31157">
    <property type="entry name" value="SCP DOMAIN-CONTAINING PROTEIN"/>
    <property type="match status" value="1"/>
</dbReference>
<dbReference type="RefSeq" id="WP_377253282.1">
    <property type="nucleotide sequence ID" value="NZ_JBHLUH010000041.1"/>
</dbReference>
<reference evidence="4 5" key="1">
    <citation type="submission" date="2024-09" db="EMBL/GenBank/DDBJ databases">
        <authorList>
            <person name="Sun Q."/>
            <person name="Mori K."/>
        </authorList>
    </citation>
    <scope>NUCLEOTIDE SEQUENCE [LARGE SCALE GENOMIC DNA]</scope>
    <source>
        <strain evidence="4 5">TBRC 3947</strain>
    </source>
</reference>
<proteinExistence type="predicted"/>
<gene>
    <name evidence="4" type="ORF">ACFFIA_21150</name>
</gene>
<evidence type="ECO:0000256" key="2">
    <source>
        <dbReference type="SAM" id="Phobius"/>
    </source>
</evidence>
<feature type="compositionally biased region" description="Low complexity" evidence="1">
    <location>
        <begin position="74"/>
        <end position="124"/>
    </location>
</feature>
<evidence type="ECO:0000256" key="1">
    <source>
        <dbReference type="SAM" id="MobiDB-lite"/>
    </source>
</evidence>
<feature type="compositionally biased region" description="Polar residues" evidence="1">
    <location>
        <begin position="178"/>
        <end position="193"/>
    </location>
</feature>
<evidence type="ECO:0000313" key="5">
    <source>
        <dbReference type="Proteomes" id="UP001589867"/>
    </source>
</evidence>
<feature type="transmembrane region" description="Helical" evidence="2">
    <location>
        <begin position="23"/>
        <end position="43"/>
    </location>
</feature>
<dbReference type="PANTHER" id="PTHR31157:SF1">
    <property type="entry name" value="SCP DOMAIN-CONTAINING PROTEIN"/>
    <property type="match status" value="1"/>
</dbReference>
<feature type="domain" description="SCP" evidence="3">
    <location>
        <begin position="144"/>
        <end position="258"/>
    </location>
</feature>
<feature type="region of interest" description="Disordered" evidence="1">
    <location>
        <begin position="1"/>
        <end position="22"/>
    </location>
</feature>
<comment type="caution">
    <text evidence="4">The sequence shown here is derived from an EMBL/GenBank/DDBJ whole genome shotgun (WGS) entry which is preliminary data.</text>
</comment>
<dbReference type="InterPro" id="IPR014044">
    <property type="entry name" value="CAP_dom"/>
</dbReference>
<keyword evidence="5" id="KW-1185">Reference proteome</keyword>
<organism evidence="4 5">
    <name type="scientific">Phytohabitans kaempferiae</name>
    <dbReference type="NCBI Taxonomy" id="1620943"/>
    <lineage>
        <taxon>Bacteria</taxon>
        <taxon>Bacillati</taxon>
        <taxon>Actinomycetota</taxon>
        <taxon>Actinomycetes</taxon>
        <taxon>Micromonosporales</taxon>
        <taxon>Micromonosporaceae</taxon>
    </lineage>
</organism>
<dbReference type="Pfam" id="PF00188">
    <property type="entry name" value="CAP"/>
    <property type="match status" value="1"/>
</dbReference>
<feature type="region of interest" description="Disordered" evidence="1">
    <location>
        <begin position="172"/>
        <end position="195"/>
    </location>
</feature>